<evidence type="ECO:0000313" key="4">
    <source>
        <dbReference type="Proteomes" id="UP001652642"/>
    </source>
</evidence>
<feature type="compositionally biased region" description="Low complexity" evidence="2">
    <location>
        <begin position="433"/>
        <end position="472"/>
    </location>
</feature>
<sequence>MSVKVSLYELADLSIGTPEIGIVNFNALHALLHAILRHLNLEDIKAEVKVDKGPPPKPEVVAAAIETGLEDLLAQEALLKEKEKEGRGPIAAEDVAARLNDLEKKLFLVENNLHGVEDQVNGIQDQFQGVQDQVQGVQDKVHGVQDKVKGMGKQLKGFEQHIAGLERLPSGTDLLEKSKSGSATAVADMWQMMQMQKRVEANEDGVNQAMNLLQDLLDETGNMKSATANLEDEVQKIKDRLAMIDPQEMDDRLKTCLSDQHSLDQDVKDLEKRLSLFPSPEEMNNMVRWEVLEDVLVRGKRSPTPETSPVLRSPTGSTSSPEGRTPGSPGTQLGTQRREGAPGTQAGLPGVQAGAPGASRGAGLPGAQPGAPGAQMYPGGHPGAQPGAYPGTQAAYPGAQPGAPGVQAVPGAYPGVPGAQPVYPGAPGTYPLVPGAQPGAPGSQPGAPGAQPGAPGAQPGVPGAQPGVPGAQPVYPGVPGAYPGAPGTYPLVPGAQPGAPGAQPFYPGVPGAQPGAPGAQPGAPGAQPFYPGVPGAQPGAPGAQPGPPGTQPGVPGAQAVYPGVPGAYPGAPGAQPGVPGAQPGPPGAQPGVPGAQAVYPGVPGAYPGAPGAQPGVPGAQAVYPGAPGAQPPYPGAGGPYPGGPGSQTAYPGIPGAYPGAPMAYPGAPGAPAPYPGAPGAYPLAQAAYPGAPGARPGTPEAHIAYPGTQPGVSGTQPGVPGADAAYPGAPGAQPGAPGPEAAYPGAQPLYPGVEAGAPGAEAGFSGPSALYPGAYLGPAGAQAGYFGYPAISWPYPPPYQPGETGTSLSLPTAGGQLAVPPGPILGATPPASPVLPSTTPLQPSESPSVVSTLAPARYAETVDALRSLAQLTELYYALRDQINMLDQYKCGHADLRRLQDFLTEAIYRNIAVIPPDLPQRLAAIQSMEEDLKTEKEKLRKIQDVLEGELAGPEEKMEGAGHINMQLGYLRATVQDIEKELKELRQKQDTGKATLEQSVTDTALYLQEQLDKLRSVIENMMASSSTLLSMSMPPTPEPGLAQVQQGTCAACSLDVSEKVSQLFKRYEQLQDSINNFMLRQAEGKASRKPKHRQDEEMLSQIQNTILQVQEDCEKLNSTTGNLIEDHHQKQKEINMLFKSLEKLEKEKADKDRLVMEIDVKADKAALAGKVSRSQFDATTEQLHKMMQELLNKMAGQEQDWQKMLDKLLIEMDSKLDRLELDPFRQQLEERWKDIRKQLKQRAPHDEGDEAAGIRRRLLAHFHCISCDRPLEMVVPGPHITTLPAVPGLPPHQSLRPYMVYEMEQIRQLNRNLKLGPGARFDALEKSASLNKLRRIHSKMLMDIQKVQSHYGGAGKVNAQMIREILQSQCLGSSPYGKRDRLPEMADYSYISVPRHCGGSHTLTYPYRRYGRLQQFAQCMPPLHADEGTMLAMMKHEEVDILGLDGHIYKGRMDTQLPSLTGKDGMSRLRNKLIRSSSQRHQPTLGDIASLPVRPHSAKVSLRSLSAKSIGDKSVAHVKVAEEPGGQDRETLELRMDIPSSQRSEEQST</sequence>
<feature type="region of interest" description="Disordered" evidence="2">
    <location>
        <begin position="501"/>
        <end position="596"/>
    </location>
</feature>
<feature type="compositionally biased region" description="Basic and acidic residues" evidence="2">
    <location>
        <begin position="1519"/>
        <end position="1534"/>
    </location>
</feature>
<proteinExistence type="predicted"/>
<name>A0ABM5FMG9_9SAUR</name>
<dbReference type="PANTHER" id="PTHR46766">
    <property type="entry name" value="GLUTAMINE-RICH PROTEIN 2"/>
    <property type="match status" value="1"/>
</dbReference>
<dbReference type="PANTHER" id="PTHR46766:SF1">
    <property type="entry name" value="GLUTAMINE-RICH PROTEIN 2"/>
    <property type="match status" value="1"/>
</dbReference>
<dbReference type="Pfam" id="PF16043">
    <property type="entry name" value="DUF4795"/>
    <property type="match status" value="1"/>
</dbReference>
<evidence type="ECO:0000256" key="1">
    <source>
        <dbReference type="SAM" id="Coils"/>
    </source>
</evidence>
<feature type="coiled-coil region" evidence="1">
    <location>
        <begin position="92"/>
        <end position="119"/>
    </location>
</feature>
<evidence type="ECO:0000313" key="5">
    <source>
        <dbReference type="RefSeq" id="XP_072846597.1"/>
    </source>
</evidence>
<feature type="compositionally biased region" description="Low complexity" evidence="2">
    <location>
        <begin position="393"/>
        <end position="403"/>
    </location>
</feature>
<organism evidence="4 5">
    <name type="scientific">Pogona vitticeps</name>
    <name type="common">central bearded dragon</name>
    <dbReference type="NCBI Taxonomy" id="103695"/>
    <lineage>
        <taxon>Eukaryota</taxon>
        <taxon>Metazoa</taxon>
        <taxon>Chordata</taxon>
        <taxon>Craniata</taxon>
        <taxon>Vertebrata</taxon>
        <taxon>Euteleostomi</taxon>
        <taxon>Lepidosauria</taxon>
        <taxon>Squamata</taxon>
        <taxon>Bifurcata</taxon>
        <taxon>Unidentata</taxon>
        <taxon>Episquamata</taxon>
        <taxon>Toxicofera</taxon>
        <taxon>Iguania</taxon>
        <taxon>Acrodonta</taxon>
        <taxon>Agamidae</taxon>
        <taxon>Amphibolurinae</taxon>
        <taxon>Pogona</taxon>
    </lineage>
</organism>
<feature type="compositionally biased region" description="Low complexity" evidence="2">
    <location>
        <begin position="361"/>
        <end position="379"/>
    </location>
</feature>
<accession>A0ABM5FMG9</accession>
<evidence type="ECO:0000259" key="3">
    <source>
        <dbReference type="Pfam" id="PF16043"/>
    </source>
</evidence>
<keyword evidence="1" id="KW-0175">Coiled coil</keyword>
<feature type="coiled-coil region" evidence="1">
    <location>
        <begin position="921"/>
        <end position="993"/>
    </location>
</feature>
<dbReference type="Proteomes" id="UP001652642">
    <property type="component" value="Chromosome 2"/>
</dbReference>
<dbReference type="InterPro" id="IPR032013">
    <property type="entry name" value="DUF4795"/>
</dbReference>
<feature type="compositionally biased region" description="Low complexity" evidence="2">
    <location>
        <begin position="501"/>
        <end position="543"/>
    </location>
</feature>
<feature type="compositionally biased region" description="Polar residues" evidence="2">
    <location>
        <begin position="314"/>
        <end position="335"/>
    </location>
</feature>
<dbReference type="Gene3D" id="1.10.287.1490">
    <property type="match status" value="1"/>
</dbReference>
<keyword evidence="4" id="KW-1185">Reference proteome</keyword>
<feature type="region of interest" description="Disordered" evidence="2">
    <location>
        <begin position="429"/>
        <end position="472"/>
    </location>
</feature>
<feature type="region of interest" description="Disordered" evidence="2">
    <location>
        <begin position="1519"/>
        <end position="1547"/>
    </location>
</feature>
<dbReference type="RefSeq" id="XP_072846597.1">
    <property type="nucleotide sequence ID" value="XM_072990496.1"/>
</dbReference>
<feature type="coiled-coil region" evidence="1">
    <location>
        <begin position="1097"/>
        <end position="1198"/>
    </location>
</feature>
<dbReference type="GeneID" id="110089867"/>
<reference evidence="5" key="2">
    <citation type="submission" date="2025-08" db="UniProtKB">
        <authorList>
            <consortium name="RefSeq"/>
        </authorList>
    </citation>
    <scope>IDENTIFICATION</scope>
</reference>
<reference evidence="4" key="1">
    <citation type="submission" date="2025-05" db="UniProtKB">
        <authorList>
            <consortium name="RefSeq"/>
        </authorList>
    </citation>
    <scope>NUCLEOTIDE SEQUENCE [LARGE SCALE GENOMIC DNA]</scope>
</reference>
<feature type="compositionally biased region" description="Low complexity" evidence="2">
    <location>
        <begin position="551"/>
        <end position="581"/>
    </location>
</feature>
<gene>
    <name evidence="5" type="primary">QRICH2</name>
</gene>
<feature type="region of interest" description="Disordered" evidence="2">
    <location>
        <begin position="300"/>
        <end position="403"/>
    </location>
</feature>
<feature type="domain" description="DUF4795" evidence="3">
    <location>
        <begin position="1090"/>
        <end position="1296"/>
    </location>
</feature>
<evidence type="ECO:0000256" key="2">
    <source>
        <dbReference type="SAM" id="MobiDB-lite"/>
    </source>
</evidence>
<protein>
    <submittedName>
        <fullName evidence="5">Glutamine-rich protein 2 isoform X1</fullName>
    </submittedName>
</protein>
<feature type="region of interest" description="Disordered" evidence="2">
    <location>
        <begin position="725"/>
        <end position="745"/>
    </location>
</feature>